<evidence type="ECO:0000256" key="3">
    <source>
        <dbReference type="ARBA" id="ARBA00022723"/>
    </source>
</evidence>
<dbReference type="EMBL" id="JAFKCV010000004">
    <property type="protein sequence ID" value="MBN7825503.1"/>
    <property type="molecule type" value="Genomic_DNA"/>
</dbReference>
<keyword evidence="4" id="KW-0560">Oxidoreductase</keyword>
<proteinExistence type="inferred from homology"/>
<dbReference type="InterPro" id="IPR048327">
    <property type="entry name" value="Dyp_perox_N"/>
</dbReference>
<dbReference type="GO" id="GO:0046872">
    <property type="term" value="F:metal ion binding"/>
    <property type="evidence" value="ECO:0007669"/>
    <property type="project" value="UniProtKB-KW"/>
</dbReference>
<evidence type="ECO:0000313" key="9">
    <source>
        <dbReference type="EMBL" id="MBN7825503.1"/>
    </source>
</evidence>
<dbReference type="PROSITE" id="PS51404">
    <property type="entry name" value="DYP_PEROXIDASE"/>
    <property type="match status" value="1"/>
</dbReference>
<dbReference type="InterPro" id="IPR006314">
    <property type="entry name" value="Dyp_peroxidase"/>
</dbReference>
<feature type="domain" description="Dyp-type peroxidase N-terminal" evidence="7">
    <location>
        <begin position="5"/>
        <end position="134"/>
    </location>
</feature>
<gene>
    <name evidence="9" type="ORF">J0A66_09745</name>
</gene>
<evidence type="ECO:0000256" key="6">
    <source>
        <dbReference type="ARBA" id="ARBA00025737"/>
    </source>
</evidence>
<dbReference type="SUPFAM" id="SSF54909">
    <property type="entry name" value="Dimeric alpha+beta barrel"/>
    <property type="match status" value="1"/>
</dbReference>
<evidence type="ECO:0000259" key="8">
    <source>
        <dbReference type="Pfam" id="PF20628"/>
    </source>
</evidence>
<keyword evidence="5" id="KW-0408">Iron</keyword>
<dbReference type="Pfam" id="PF20628">
    <property type="entry name" value="Dyp_perox_C"/>
    <property type="match status" value="1"/>
</dbReference>
<dbReference type="InterPro" id="IPR011008">
    <property type="entry name" value="Dimeric_a/b-barrel"/>
</dbReference>
<feature type="domain" description="Dyp-type peroxidase C-terminal" evidence="8">
    <location>
        <begin position="138"/>
        <end position="299"/>
    </location>
</feature>
<evidence type="ECO:0000256" key="2">
    <source>
        <dbReference type="ARBA" id="ARBA00022559"/>
    </source>
</evidence>
<comment type="cofactor">
    <cofactor evidence="1">
        <name>heme b</name>
        <dbReference type="ChEBI" id="CHEBI:60344"/>
    </cofactor>
</comment>
<dbReference type="Pfam" id="PF04261">
    <property type="entry name" value="Dyp_perox_N"/>
    <property type="match status" value="1"/>
</dbReference>
<organism evidence="9 10">
    <name type="scientific">Bowmanella dokdonensis</name>
    <dbReference type="NCBI Taxonomy" id="751969"/>
    <lineage>
        <taxon>Bacteria</taxon>
        <taxon>Pseudomonadati</taxon>
        <taxon>Pseudomonadota</taxon>
        <taxon>Gammaproteobacteria</taxon>
        <taxon>Alteromonadales</taxon>
        <taxon>Alteromonadaceae</taxon>
        <taxon>Bowmanella</taxon>
    </lineage>
</organism>
<evidence type="ECO:0000313" key="10">
    <source>
        <dbReference type="Proteomes" id="UP000664654"/>
    </source>
</evidence>
<dbReference type="InterPro" id="IPR048328">
    <property type="entry name" value="Dyp_perox_C"/>
</dbReference>
<dbReference type="NCBIfam" id="TIGR01413">
    <property type="entry name" value="Dyp_perox_fam"/>
    <property type="match status" value="1"/>
</dbReference>
<dbReference type="GO" id="GO:0020037">
    <property type="term" value="F:heme binding"/>
    <property type="evidence" value="ECO:0007669"/>
    <property type="project" value="InterPro"/>
</dbReference>
<keyword evidence="3" id="KW-0479">Metal-binding</keyword>
<dbReference type="AlphaFoldDB" id="A0A939DN12"/>
<name>A0A939DN12_9ALTE</name>
<keyword evidence="2 9" id="KW-0575">Peroxidase</keyword>
<accession>A0A939DN12</accession>
<evidence type="ECO:0000259" key="7">
    <source>
        <dbReference type="Pfam" id="PF04261"/>
    </source>
</evidence>
<dbReference type="GO" id="GO:0004601">
    <property type="term" value="F:peroxidase activity"/>
    <property type="evidence" value="ECO:0007669"/>
    <property type="project" value="UniProtKB-KW"/>
</dbReference>
<evidence type="ECO:0000256" key="5">
    <source>
        <dbReference type="ARBA" id="ARBA00023004"/>
    </source>
</evidence>
<evidence type="ECO:0000256" key="4">
    <source>
        <dbReference type="ARBA" id="ARBA00023002"/>
    </source>
</evidence>
<keyword evidence="10" id="KW-1185">Reference proteome</keyword>
<reference evidence="9" key="1">
    <citation type="submission" date="2021-03" db="EMBL/GenBank/DDBJ databases">
        <title>novel species isolated from a fishpond in China.</title>
        <authorList>
            <person name="Lu H."/>
            <person name="Cai Z."/>
        </authorList>
    </citation>
    <scope>NUCLEOTIDE SEQUENCE</scope>
    <source>
        <strain evidence="9">JCM 30855</strain>
    </source>
</reference>
<protein>
    <submittedName>
        <fullName evidence="9">Dyp-type peroxidase</fullName>
    </submittedName>
</protein>
<comment type="similarity">
    <text evidence="6">Belongs to the DyP-type peroxidase family.</text>
</comment>
<dbReference type="Proteomes" id="UP000664654">
    <property type="component" value="Unassembled WGS sequence"/>
</dbReference>
<dbReference type="GO" id="GO:0005829">
    <property type="term" value="C:cytosol"/>
    <property type="evidence" value="ECO:0007669"/>
    <property type="project" value="TreeGrafter"/>
</dbReference>
<dbReference type="PANTHER" id="PTHR30521">
    <property type="entry name" value="DEFERROCHELATASE/PEROXIDASE"/>
    <property type="match status" value="1"/>
</dbReference>
<dbReference type="PANTHER" id="PTHR30521:SF0">
    <property type="entry name" value="DYP-TYPE PEROXIDASE FAMILY PROTEIN"/>
    <property type="match status" value="1"/>
</dbReference>
<comment type="caution">
    <text evidence="9">The sequence shown here is derived from an EMBL/GenBank/DDBJ whole genome shotgun (WGS) entry which is preliminary data.</text>
</comment>
<dbReference type="RefSeq" id="WP_206573608.1">
    <property type="nucleotide sequence ID" value="NZ_JAFKCV010000004.1"/>
</dbReference>
<evidence type="ECO:0000256" key="1">
    <source>
        <dbReference type="ARBA" id="ARBA00001970"/>
    </source>
</evidence>
<sequence length="306" mass="34560">MSQPQKGICAEPNLHALYLLFNVVDEDTAQLRIKLAKMLDIFDHYDQEHYEAMVTGVVAIGSNYWLELYPGLIPLELAPFPDIHCEDRQAPAVPCDLFVQIRADRADVCHAVGSEIYDLLKDQAELVEQVKGFRYLEGRDLTGFMEGSDNPRGMKKLAVAIVGDEDTDFAGGSYLHIQRYRHDLDRWNLLNIAQQEVIMGRTREEGVPFASEDDCSSSHYQRCRVLDEQGNPVQILTQNMPYGDMQSQGLFTVSCSRSPKAFSRILQSRILGDRLGNYDKLLDYTKAETGAAFFAPSIQFLKRNGV</sequence>